<evidence type="ECO:0000259" key="2">
    <source>
        <dbReference type="PROSITE" id="PS50112"/>
    </source>
</evidence>
<dbReference type="Pfam" id="PF10069">
    <property type="entry name" value="DICT"/>
    <property type="match status" value="1"/>
</dbReference>
<proteinExistence type="predicted"/>
<dbReference type="SUPFAM" id="SSF55073">
    <property type="entry name" value="Nucleotide cyclase"/>
    <property type="match status" value="1"/>
</dbReference>
<dbReference type="CDD" id="cd01948">
    <property type="entry name" value="EAL"/>
    <property type="match status" value="1"/>
</dbReference>
<dbReference type="InterPro" id="IPR000160">
    <property type="entry name" value="GGDEF_dom"/>
</dbReference>
<dbReference type="InterPro" id="IPR019278">
    <property type="entry name" value="DICT_dom"/>
</dbReference>
<comment type="caution">
    <text evidence="6">The sequence shown here is derived from an EMBL/GenBank/DDBJ whole genome shotgun (WGS) entry which is preliminary data.</text>
</comment>
<dbReference type="SMART" id="SM00052">
    <property type="entry name" value="EAL"/>
    <property type="match status" value="1"/>
</dbReference>
<organism evidence="6 7">
    <name type="scientific">Kineococcus mangrovi</name>
    <dbReference type="NCBI Taxonomy" id="1660183"/>
    <lineage>
        <taxon>Bacteria</taxon>
        <taxon>Bacillati</taxon>
        <taxon>Actinomycetota</taxon>
        <taxon>Actinomycetes</taxon>
        <taxon>Kineosporiales</taxon>
        <taxon>Kineosporiaceae</taxon>
        <taxon>Kineococcus</taxon>
    </lineage>
</organism>
<dbReference type="InterPro" id="IPR035919">
    <property type="entry name" value="EAL_sf"/>
</dbReference>
<feature type="domain" description="PAC" evidence="3">
    <location>
        <begin position="519"/>
        <end position="574"/>
    </location>
</feature>
<dbReference type="PANTHER" id="PTHR44757:SF2">
    <property type="entry name" value="BIOFILM ARCHITECTURE MAINTENANCE PROTEIN MBAA"/>
    <property type="match status" value="1"/>
</dbReference>
<dbReference type="EMBL" id="JBGGTQ010000012">
    <property type="protein sequence ID" value="MEZ0494519.1"/>
    <property type="molecule type" value="Genomic_DNA"/>
</dbReference>
<dbReference type="PANTHER" id="PTHR44757">
    <property type="entry name" value="DIGUANYLATE CYCLASE DGCP"/>
    <property type="match status" value="1"/>
</dbReference>
<dbReference type="Pfam" id="PF13426">
    <property type="entry name" value="PAS_9"/>
    <property type="match status" value="1"/>
</dbReference>
<evidence type="ECO:0000259" key="5">
    <source>
        <dbReference type="PROSITE" id="PS50887"/>
    </source>
</evidence>
<dbReference type="PROSITE" id="PS50887">
    <property type="entry name" value="GGDEF"/>
    <property type="match status" value="1"/>
</dbReference>
<dbReference type="SUPFAM" id="SSF141868">
    <property type="entry name" value="EAL domain-like"/>
    <property type="match status" value="1"/>
</dbReference>
<dbReference type="RefSeq" id="WP_370720751.1">
    <property type="nucleotide sequence ID" value="NZ_JBGGTQ010000012.1"/>
</dbReference>
<gene>
    <name evidence="6" type="ORF">AB2L28_19960</name>
</gene>
<reference evidence="6 7" key="1">
    <citation type="submission" date="2024-07" db="EMBL/GenBank/DDBJ databases">
        <authorList>
            <person name="Thanompreechachai J."/>
            <person name="Duangmal K."/>
        </authorList>
    </citation>
    <scope>NUCLEOTIDE SEQUENCE [LARGE SCALE GENOMIC DNA]</scope>
    <source>
        <strain evidence="6 7">TBRC 1896</strain>
    </source>
</reference>
<dbReference type="InterPro" id="IPR029787">
    <property type="entry name" value="Nucleotide_cyclase"/>
</dbReference>
<evidence type="ECO:0000313" key="7">
    <source>
        <dbReference type="Proteomes" id="UP001566476"/>
    </source>
</evidence>
<dbReference type="SMART" id="SM00267">
    <property type="entry name" value="GGDEF"/>
    <property type="match status" value="1"/>
</dbReference>
<evidence type="ECO:0000259" key="3">
    <source>
        <dbReference type="PROSITE" id="PS50113"/>
    </source>
</evidence>
<dbReference type="Proteomes" id="UP001566476">
    <property type="component" value="Unassembled WGS sequence"/>
</dbReference>
<evidence type="ECO:0000259" key="4">
    <source>
        <dbReference type="PROSITE" id="PS50883"/>
    </source>
</evidence>
<protein>
    <submittedName>
        <fullName evidence="6">EAL domain-containing protein</fullName>
    </submittedName>
</protein>
<dbReference type="Gene3D" id="3.20.20.450">
    <property type="entry name" value="EAL domain"/>
    <property type="match status" value="1"/>
</dbReference>
<evidence type="ECO:0000256" key="1">
    <source>
        <dbReference type="SAM" id="MobiDB-lite"/>
    </source>
</evidence>
<feature type="domain" description="EAL" evidence="4">
    <location>
        <begin position="1"/>
        <end position="247"/>
    </location>
</feature>
<dbReference type="InterPro" id="IPR000700">
    <property type="entry name" value="PAS-assoc_C"/>
</dbReference>
<feature type="domain" description="PAS" evidence="2">
    <location>
        <begin position="445"/>
        <end position="518"/>
    </location>
</feature>
<dbReference type="InterPro" id="IPR001633">
    <property type="entry name" value="EAL_dom"/>
</dbReference>
<dbReference type="InterPro" id="IPR052155">
    <property type="entry name" value="Biofilm_reg_signaling"/>
</dbReference>
<feature type="region of interest" description="Disordered" evidence="1">
    <location>
        <begin position="420"/>
        <end position="439"/>
    </location>
</feature>
<dbReference type="CDD" id="cd00130">
    <property type="entry name" value="PAS"/>
    <property type="match status" value="1"/>
</dbReference>
<dbReference type="PROSITE" id="PS50113">
    <property type="entry name" value="PAC"/>
    <property type="match status" value="1"/>
</dbReference>
<dbReference type="Pfam" id="PF00990">
    <property type="entry name" value="GGDEF"/>
    <property type="match status" value="1"/>
</dbReference>
<dbReference type="NCBIfam" id="TIGR00229">
    <property type="entry name" value="sensory_box"/>
    <property type="match status" value="1"/>
</dbReference>
<dbReference type="Pfam" id="PF00563">
    <property type="entry name" value="EAL"/>
    <property type="match status" value="1"/>
</dbReference>
<evidence type="ECO:0000313" key="6">
    <source>
        <dbReference type="EMBL" id="MEZ0494519.1"/>
    </source>
</evidence>
<dbReference type="Gene3D" id="3.30.70.270">
    <property type="match status" value="1"/>
</dbReference>
<dbReference type="CDD" id="cd01949">
    <property type="entry name" value="GGDEF"/>
    <property type="match status" value="1"/>
</dbReference>
<dbReference type="NCBIfam" id="TIGR00254">
    <property type="entry name" value="GGDEF"/>
    <property type="match status" value="1"/>
</dbReference>
<dbReference type="InterPro" id="IPR043128">
    <property type="entry name" value="Rev_trsase/Diguanyl_cyclase"/>
</dbReference>
<sequence length="747" mass="80094">MTNGATIHEVLRERAVHSVFQPIVDLDTGAVVAYEALARGPVGPLQRPDQLFAAARAEDVLSELDHACRAAALRGALEHGVVAPLTLFVNVEPEILDAAPLTELMALADGAPTGLRVVVEITERALAARPAELLRTVTRVRELGWAIALDDVGADAMSLAFMPLLRPDVVKLDLRLVQDRPGPAVAQIMNAVNAYAQESGALVLAEGIEDERHLLTARALGAQLGQGWLFGRPAAPPSPAPAVAELVLPAPVAVAGTEPSSPFALLPAGTPLRRAPKALLIELSKQLEREAMRLGETCVVASTFQYARHFTPATRSRYRDLADRVGFVCALGEDLPETPLPGVRGASLSPQDPVRGEWDVVVLAPHFAAALLARDLGDDAPERERTFEYALTYERATVAAAAQSLLSRVAPRTAAATEVPAAAPRDAVPPRTAARPTGAVAAGTAEALLQRALGATSSGISIADMLRPDHPLVYVNSAFEELSGFRSEDVLGRNCRLLQGPDTDRGTLNEIRSALQSGQEWRGVLLNHRGPQREPWWNEVYLAPVADATGRVVQYIGVQNDVTARVRAQQELEVERERSREHLRRIEEFAYTDPLTGLANRRRVEPLVEEALRRTDARTALLFCDLDDFKVVNDELGHAAGDDLLVEVARRLREATPAGAVLARLGGDEFIVALTGLAPDDAEDVAARAVAGVAARVADPVDLHGVQLSLGISTGVAVSGRHGTTFEDLLRNADHAMYRVKRGRVTV</sequence>
<dbReference type="Gene3D" id="3.30.450.20">
    <property type="entry name" value="PAS domain"/>
    <property type="match status" value="1"/>
</dbReference>
<dbReference type="PROSITE" id="PS50883">
    <property type="entry name" value="EAL"/>
    <property type="match status" value="1"/>
</dbReference>
<name>A0ABV4I761_9ACTN</name>
<dbReference type="PROSITE" id="PS50112">
    <property type="entry name" value="PAS"/>
    <property type="match status" value="1"/>
</dbReference>
<dbReference type="InterPro" id="IPR000014">
    <property type="entry name" value="PAS"/>
</dbReference>
<feature type="domain" description="GGDEF" evidence="5">
    <location>
        <begin position="617"/>
        <end position="747"/>
    </location>
</feature>
<dbReference type="InterPro" id="IPR035965">
    <property type="entry name" value="PAS-like_dom_sf"/>
</dbReference>
<keyword evidence="7" id="KW-1185">Reference proteome</keyword>
<dbReference type="SUPFAM" id="SSF55785">
    <property type="entry name" value="PYP-like sensor domain (PAS domain)"/>
    <property type="match status" value="1"/>
</dbReference>
<accession>A0ABV4I761</accession>